<keyword evidence="1 11" id="KW-1003">Cell membrane</keyword>
<gene>
    <name evidence="11" type="primary">psd</name>
    <name evidence="13" type="ordered locus">Desor_3385</name>
</gene>
<evidence type="ECO:0000256" key="5">
    <source>
        <dbReference type="ARBA" id="ARBA00023136"/>
    </source>
</evidence>
<feature type="active site" description="Schiff-base intermediate with substrate; via pyruvic acid" evidence="11">
    <location>
        <position position="179"/>
    </location>
</feature>
<reference evidence="14" key="1">
    <citation type="submission" date="2011-11" db="EMBL/GenBank/DDBJ databases">
        <title>Complete sequence of Desulfosporosinus orientis DSM 765.</title>
        <authorList>
            <person name="Lucas S."/>
            <person name="Han J."/>
            <person name="Lapidus A."/>
            <person name="Cheng J.-F."/>
            <person name="Goodwin L."/>
            <person name="Pitluck S."/>
            <person name="Peters L."/>
            <person name="Ovchinnikova G."/>
            <person name="Teshima H."/>
            <person name="Detter J.C."/>
            <person name="Han C."/>
            <person name="Tapia R."/>
            <person name="Land M."/>
            <person name="Hauser L."/>
            <person name="Kyrpides N."/>
            <person name="Ivanova N."/>
            <person name="Pagani I."/>
            <person name="Pester M."/>
            <person name="Spring S."/>
            <person name="Ollivier B."/>
            <person name="Rattei T."/>
            <person name="Klenk H.-P."/>
            <person name="Wagner M."/>
            <person name="Loy A."/>
            <person name="Woyke T."/>
        </authorList>
    </citation>
    <scope>NUCLEOTIDE SEQUENCE [LARGE SCALE GENOMIC DNA]</scope>
    <source>
        <strain evidence="14">ATCC 19365 / DSM 765 / NCIMB 8382 / VKM B-1628</strain>
    </source>
</reference>
<comment type="similarity">
    <text evidence="11">Belongs to the phosphatidylserine decarboxylase family. PSD-A subfamily.</text>
</comment>
<dbReference type="RefSeq" id="WP_014185690.1">
    <property type="nucleotide sequence ID" value="NC_016584.1"/>
</dbReference>
<dbReference type="PANTHER" id="PTHR35809">
    <property type="entry name" value="ARCHAETIDYLSERINE DECARBOXYLASE PROENZYME-RELATED"/>
    <property type="match status" value="1"/>
</dbReference>
<evidence type="ECO:0000256" key="8">
    <source>
        <dbReference type="ARBA" id="ARBA00023239"/>
    </source>
</evidence>
<dbReference type="KEGG" id="dor:Desor_3385"/>
<dbReference type="EMBL" id="CP003108">
    <property type="protein sequence ID" value="AET68882.1"/>
    <property type="molecule type" value="Genomic_DNA"/>
</dbReference>
<evidence type="ECO:0000256" key="10">
    <source>
        <dbReference type="ARBA" id="ARBA00023317"/>
    </source>
</evidence>
<dbReference type="GO" id="GO:0004609">
    <property type="term" value="F:phosphatidylserine decarboxylase activity"/>
    <property type="evidence" value="ECO:0007669"/>
    <property type="project" value="UniProtKB-UniRule"/>
</dbReference>
<dbReference type="PATRIC" id="fig|768706.3.peg.3412"/>
<evidence type="ECO:0000256" key="2">
    <source>
        <dbReference type="ARBA" id="ARBA00022516"/>
    </source>
</evidence>
<dbReference type="PANTHER" id="PTHR35809:SF1">
    <property type="entry name" value="ARCHAETIDYLSERINE DECARBOXYLASE PROENZYME-RELATED"/>
    <property type="match status" value="1"/>
</dbReference>
<accession>G7WDX5</accession>
<comment type="catalytic activity">
    <reaction evidence="11">
        <text>a 1,2-diacyl-sn-glycero-3-phospho-L-serine + H(+) = a 1,2-diacyl-sn-glycero-3-phosphoethanolamine + CO2</text>
        <dbReference type="Rhea" id="RHEA:20828"/>
        <dbReference type="ChEBI" id="CHEBI:15378"/>
        <dbReference type="ChEBI" id="CHEBI:16526"/>
        <dbReference type="ChEBI" id="CHEBI:57262"/>
        <dbReference type="ChEBI" id="CHEBI:64612"/>
        <dbReference type="EC" id="4.1.1.65"/>
    </reaction>
</comment>
<evidence type="ECO:0000256" key="11">
    <source>
        <dbReference type="HAMAP-Rule" id="MF_00664"/>
    </source>
</evidence>
<keyword evidence="4 11" id="KW-0443">Lipid metabolism</keyword>
<keyword evidence="12" id="KW-1133">Transmembrane helix</keyword>
<keyword evidence="8 11" id="KW-0456">Lyase</keyword>
<comment type="function">
    <text evidence="11">Catalyzes the formation of phosphatidylethanolamine (PtdEtn) from phosphatidylserine (PtdSer).</text>
</comment>
<evidence type="ECO:0000256" key="6">
    <source>
        <dbReference type="ARBA" id="ARBA00023145"/>
    </source>
</evidence>
<feature type="transmembrane region" description="Helical" evidence="12">
    <location>
        <begin position="12"/>
        <end position="45"/>
    </location>
</feature>
<feature type="site" description="Cleavage (non-hydrolytic); by autocatalysis" evidence="11">
    <location>
        <begin position="178"/>
        <end position="179"/>
    </location>
</feature>
<dbReference type="GO" id="GO:0005886">
    <property type="term" value="C:plasma membrane"/>
    <property type="evidence" value="ECO:0007669"/>
    <property type="project" value="UniProtKB-SubCell"/>
</dbReference>
<dbReference type="AlphaFoldDB" id="G7WDX5"/>
<keyword evidence="14" id="KW-1185">Reference proteome</keyword>
<keyword evidence="3 11" id="KW-0210">Decarboxylase</keyword>
<keyword evidence="5 11" id="KW-0472">Membrane</keyword>
<protein>
    <recommendedName>
        <fullName evidence="11">Phosphatidylserine decarboxylase proenzyme</fullName>
        <ecNumber evidence="11">4.1.1.65</ecNumber>
    </recommendedName>
    <component>
        <recommendedName>
            <fullName evidence="11">Phosphatidylserine decarboxylase alpha chain</fullName>
        </recommendedName>
    </component>
    <component>
        <recommendedName>
            <fullName evidence="11">Phosphatidylserine decarboxylase beta chain</fullName>
        </recommendedName>
    </component>
</protein>
<keyword evidence="2 11" id="KW-0444">Lipid biosynthesis</keyword>
<keyword evidence="9 11" id="KW-1208">Phospholipid metabolism</keyword>
<evidence type="ECO:0000256" key="3">
    <source>
        <dbReference type="ARBA" id="ARBA00022793"/>
    </source>
</evidence>
<dbReference type="NCBIfam" id="NF003678">
    <property type="entry name" value="PRK05305.1-2"/>
    <property type="match status" value="1"/>
</dbReference>
<dbReference type="Proteomes" id="UP000006346">
    <property type="component" value="Chromosome"/>
</dbReference>
<proteinExistence type="inferred from homology"/>
<comment type="pathway">
    <text evidence="11">Phospholipid metabolism; phosphatidylethanolamine biosynthesis; phosphatidylethanolamine from CDP-diacylglycerol: step 2/2.</text>
</comment>
<dbReference type="STRING" id="768706.Desor_3385"/>
<evidence type="ECO:0000313" key="14">
    <source>
        <dbReference type="Proteomes" id="UP000006346"/>
    </source>
</evidence>
<dbReference type="HOGENOM" id="CLU_072492_2_0_9"/>
<dbReference type="UniPathway" id="UPA00558">
    <property type="reaction ID" value="UER00616"/>
</dbReference>
<feature type="modified residue" description="Pyruvic acid (Ser); by autocatalysis" evidence="11">
    <location>
        <position position="179"/>
    </location>
</feature>
<organism evidence="13 14">
    <name type="scientific">Desulfosporosinus orientis (strain ATCC 19365 / DSM 765 / NCIMB 8382 / VKM B-1628 / Singapore I)</name>
    <name type="common">Desulfotomaculum orientis</name>
    <dbReference type="NCBI Taxonomy" id="768706"/>
    <lineage>
        <taxon>Bacteria</taxon>
        <taxon>Bacillati</taxon>
        <taxon>Bacillota</taxon>
        <taxon>Clostridia</taxon>
        <taxon>Eubacteriales</taxon>
        <taxon>Desulfitobacteriaceae</taxon>
        <taxon>Desulfosporosinus</taxon>
    </lineage>
</organism>
<dbReference type="OrthoDB" id="9790893at2"/>
<comment type="subunit">
    <text evidence="11">Heterodimer of a large membrane-associated beta subunit and a small pyruvoyl-containing alpha subunit.</text>
</comment>
<dbReference type="HAMAP" id="MF_00664">
    <property type="entry name" value="PS_decarb_PSD_A"/>
    <property type="match status" value="1"/>
</dbReference>
<feature type="chain" id="PRO_5023440041" description="Phosphatidylserine decarboxylase alpha chain" evidence="11">
    <location>
        <begin position="179"/>
        <end position="214"/>
    </location>
</feature>
<comment type="cofactor">
    <cofactor evidence="11">
        <name>pyruvate</name>
        <dbReference type="ChEBI" id="CHEBI:15361"/>
    </cofactor>
    <text evidence="11">Binds 1 pyruvoyl group covalently per subunit.</text>
</comment>
<keyword evidence="10 11" id="KW-0670">Pyruvate</keyword>
<dbReference type="Pfam" id="PF02666">
    <property type="entry name" value="PS_Dcarbxylase"/>
    <property type="match status" value="1"/>
</dbReference>
<dbReference type="NCBIfam" id="NF003685">
    <property type="entry name" value="PRK05305.2-5"/>
    <property type="match status" value="1"/>
</dbReference>
<evidence type="ECO:0000256" key="7">
    <source>
        <dbReference type="ARBA" id="ARBA00023209"/>
    </source>
</evidence>
<dbReference type="GO" id="GO:0006646">
    <property type="term" value="P:phosphatidylethanolamine biosynthetic process"/>
    <property type="evidence" value="ECO:0007669"/>
    <property type="project" value="UniProtKB-UniRule"/>
</dbReference>
<dbReference type="InterPro" id="IPR033175">
    <property type="entry name" value="PSD-A"/>
</dbReference>
<feature type="chain" id="PRO_5023440042" description="Phosphatidylserine decarboxylase beta chain" evidence="11">
    <location>
        <begin position="1"/>
        <end position="178"/>
    </location>
</feature>
<comment type="PTM">
    <text evidence="11">Is synthesized initially as an inactive proenzyme. Formation of the active enzyme involves a self-maturation process in which the active site pyruvoyl group is generated from an internal serine residue via an autocatalytic post-translational modification. Two non-identical subunits are generated from the proenzyme in this reaction, and the pyruvate is formed at the N-terminus of the alpha chain, which is derived from the carboxyl end of the proenzyme. The post-translation cleavage follows an unusual pathway, termed non-hydrolytic serinolysis, in which the side chain hydroxyl group of the serine supplies its oxygen atom to form the C-terminus of the beta chain, while the remainder of the serine residue undergoes an oxidative deamination to produce ammonia and the pyruvoyl prosthetic group on the alpha chain.</text>
</comment>
<evidence type="ECO:0000256" key="12">
    <source>
        <dbReference type="SAM" id="Phobius"/>
    </source>
</evidence>
<evidence type="ECO:0000256" key="1">
    <source>
        <dbReference type="ARBA" id="ARBA00022475"/>
    </source>
</evidence>
<evidence type="ECO:0000256" key="4">
    <source>
        <dbReference type="ARBA" id="ARBA00023098"/>
    </source>
</evidence>
<keyword evidence="7 11" id="KW-0594">Phospholipid biosynthesis</keyword>
<dbReference type="eggNOG" id="COG0688">
    <property type="taxonomic scope" value="Bacteria"/>
</dbReference>
<keyword evidence="6 11" id="KW-0865">Zymogen</keyword>
<keyword evidence="12" id="KW-0812">Transmembrane</keyword>
<evidence type="ECO:0000256" key="9">
    <source>
        <dbReference type="ARBA" id="ARBA00023264"/>
    </source>
</evidence>
<evidence type="ECO:0000313" key="13">
    <source>
        <dbReference type="EMBL" id="AET68882.1"/>
    </source>
</evidence>
<reference evidence="13 14" key="2">
    <citation type="journal article" date="2012" name="J. Bacteriol.">
        <title>Complete genome sequences of Desulfosporosinus orientis DSM765T, Desulfosporosinus youngiae DSM17734T, Desulfosporosinus meridiei DSM13257T, and Desulfosporosinus acidiphilus DSM22704T.</title>
        <authorList>
            <person name="Pester M."/>
            <person name="Brambilla E."/>
            <person name="Alazard D."/>
            <person name="Rattei T."/>
            <person name="Weinmaier T."/>
            <person name="Han J."/>
            <person name="Lucas S."/>
            <person name="Lapidus A."/>
            <person name="Cheng J.F."/>
            <person name="Goodwin L."/>
            <person name="Pitluck S."/>
            <person name="Peters L."/>
            <person name="Ovchinnikova G."/>
            <person name="Teshima H."/>
            <person name="Detter J.C."/>
            <person name="Han C.S."/>
            <person name="Tapia R."/>
            <person name="Land M.L."/>
            <person name="Hauser L."/>
            <person name="Kyrpides N.C."/>
            <person name="Ivanova N.N."/>
            <person name="Pagani I."/>
            <person name="Huntmann M."/>
            <person name="Wei C.L."/>
            <person name="Davenport K.W."/>
            <person name="Daligault H."/>
            <person name="Chain P.S."/>
            <person name="Chen A."/>
            <person name="Mavromatis K."/>
            <person name="Markowitz V."/>
            <person name="Szeto E."/>
            <person name="Mikhailova N."/>
            <person name="Pati A."/>
            <person name="Wagner M."/>
            <person name="Woyke T."/>
            <person name="Ollivier B."/>
            <person name="Klenk H.P."/>
            <person name="Spring S."/>
            <person name="Loy A."/>
        </authorList>
    </citation>
    <scope>NUCLEOTIDE SEQUENCE [LARGE SCALE GENOMIC DNA]</scope>
    <source>
        <strain evidence="14">ATCC 19365 / DSM 765 / NCIMB 8382 / VKM B-1628</strain>
    </source>
</reference>
<name>G7WDX5_DESOD</name>
<dbReference type="EC" id="4.1.1.65" evidence="11"/>
<dbReference type="InterPro" id="IPR003817">
    <property type="entry name" value="PS_Dcarbxylase"/>
</dbReference>
<comment type="subcellular location">
    <subcellularLocation>
        <location evidence="11">Cell membrane</location>
        <topology evidence="11">Peripheral membrane protein</topology>
    </subcellularLocation>
</comment>
<sequence>MKQYPISRDGWSYLAILAALSVIAYWVWPWLIILPGILFLFVLFFFRNPERQIPKDELTLVSPADGVVMDVERVYEDQFFNGESIRVRIFLSIFNVHVNRSPMAGEVVFRAYRPGKMIPAFKSHASELNEKNYVGIKNRHMQILVTQVTGFIARRIVCWVDKGHVLTKGERFGLIKFGSCTEIFLPTNVEIMVSPGDKVRGGLSVVGRVSVNEG</sequence>